<keyword evidence="2" id="KW-1185">Reference proteome</keyword>
<dbReference type="EMBL" id="REGN01002046">
    <property type="protein sequence ID" value="RNA30785.1"/>
    <property type="molecule type" value="Genomic_DNA"/>
</dbReference>
<evidence type="ECO:0000313" key="1">
    <source>
        <dbReference type="EMBL" id="RNA30785.1"/>
    </source>
</evidence>
<reference evidence="1 2" key="1">
    <citation type="journal article" date="2018" name="Sci. Rep.">
        <title>Genomic signatures of local adaptation to the degree of environmental predictability in rotifers.</title>
        <authorList>
            <person name="Franch-Gras L."/>
            <person name="Hahn C."/>
            <person name="Garcia-Roger E.M."/>
            <person name="Carmona M.J."/>
            <person name="Serra M."/>
            <person name="Gomez A."/>
        </authorList>
    </citation>
    <scope>NUCLEOTIDE SEQUENCE [LARGE SCALE GENOMIC DNA]</scope>
    <source>
        <strain evidence="1">HYR1</strain>
    </source>
</reference>
<comment type="caution">
    <text evidence="1">The sequence shown here is derived from an EMBL/GenBank/DDBJ whole genome shotgun (WGS) entry which is preliminary data.</text>
</comment>
<sequence length="76" mass="8944">MAFSDGLLLIKFRSSLQFKIIGINCFRFDKICSNISQMANLFYLVSCSFQMITYFSMNKIFRQSAIQIFKCFLKKD</sequence>
<gene>
    <name evidence="1" type="ORF">BpHYR1_048704</name>
</gene>
<organism evidence="1 2">
    <name type="scientific">Brachionus plicatilis</name>
    <name type="common">Marine rotifer</name>
    <name type="synonym">Brachionus muelleri</name>
    <dbReference type="NCBI Taxonomy" id="10195"/>
    <lineage>
        <taxon>Eukaryota</taxon>
        <taxon>Metazoa</taxon>
        <taxon>Spiralia</taxon>
        <taxon>Gnathifera</taxon>
        <taxon>Rotifera</taxon>
        <taxon>Eurotatoria</taxon>
        <taxon>Monogononta</taxon>
        <taxon>Pseudotrocha</taxon>
        <taxon>Ploima</taxon>
        <taxon>Brachionidae</taxon>
        <taxon>Brachionus</taxon>
    </lineage>
</organism>
<accession>A0A3M7S566</accession>
<proteinExistence type="predicted"/>
<protein>
    <submittedName>
        <fullName evidence="1">Uncharacterized protein</fullName>
    </submittedName>
</protein>
<dbReference type="AlphaFoldDB" id="A0A3M7S566"/>
<evidence type="ECO:0000313" key="2">
    <source>
        <dbReference type="Proteomes" id="UP000276133"/>
    </source>
</evidence>
<dbReference type="Proteomes" id="UP000276133">
    <property type="component" value="Unassembled WGS sequence"/>
</dbReference>
<name>A0A3M7S566_BRAPC</name>